<sequence length="144" mass="16671">MLAIEHEEYSILISETFGQAAGKLNLSERIRRVNNEQSLCIFSYCYYIFVVNLLCMVSGCFQMKCFYNITDVITVQEHLLDTSKALKPTENAKISASVFIIARQFLQMEFVLPTEARYADEIQFIVHHSDVPYVGRLWGLFDRI</sequence>
<comment type="caution">
    <text evidence="2">The sequence shown here is derived from an EMBL/GenBank/DDBJ whole genome shotgun (WGS) entry which is preliminary data.</text>
</comment>
<dbReference type="EMBL" id="JYDR01000030">
    <property type="protein sequence ID" value="KRY73929.1"/>
    <property type="molecule type" value="Genomic_DNA"/>
</dbReference>
<keyword evidence="1" id="KW-0812">Transmembrane</keyword>
<keyword evidence="1" id="KW-0472">Membrane</keyword>
<evidence type="ECO:0000256" key="1">
    <source>
        <dbReference type="SAM" id="Phobius"/>
    </source>
</evidence>
<protein>
    <submittedName>
        <fullName evidence="2">Uncharacterized protein</fullName>
    </submittedName>
</protein>
<gene>
    <name evidence="2" type="ORF">T4A_613</name>
</gene>
<accession>A0A0V1EJE1</accession>
<evidence type="ECO:0000313" key="2">
    <source>
        <dbReference type="EMBL" id="KRY73929.1"/>
    </source>
</evidence>
<evidence type="ECO:0000313" key="3">
    <source>
        <dbReference type="Proteomes" id="UP000054632"/>
    </source>
</evidence>
<reference evidence="2 3" key="1">
    <citation type="submission" date="2015-01" db="EMBL/GenBank/DDBJ databases">
        <title>Evolution of Trichinella species and genotypes.</title>
        <authorList>
            <person name="Korhonen P.K."/>
            <person name="Edoardo P."/>
            <person name="Giuseppe L.R."/>
            <person name="Gasser R.B."/>
        </authorList>
    </citation>
    <scope>NUCLEOTIDE SEQUENCE [LARGE SCALE GENOMIC DNA]</scope>
    <source>
        <strain evidence="2">ISS13</strain>
    </source>
</reference>
<dbReference type="AlphaFoldDB" id="A0A0V1EJE1"/>
<dbReference type="Proteomes" id="UP000054632">
    <property type="component" value="Unassembled WGS sequence"/>
</dbReference>
<organism evidence="2 3">
    <name type="scientific">Trichinella pseudospiralis</name>
    <name type="common">Parasitic roundworm</name>
    <dbReference type="NCBI Taxonomy" id="6337"/>
    <lineage>
        <taxon>Eukaryota</taxon>
        <taxon>Metazoa</taxon>
        <taxon>Ecdysozoa</taxon>
        <taxon>Nematoda</taxon>
        <taxon>Enoplea</taxon>
        <taxon>Dorylaimia</taxon>
        <taxon>Trichinellida</taxon>
        <taxon>Trichinellidae</taxon>
        <taxon>Trichinella</taxon>
    </lineage>
</organism>
<name>A0A0V1EJE1_TRIPS</name>
<proteinExistence type="predicted"/>
<feature type="transmembrane region" description="Helical" evidence="1">
    <location>
        <begin position="39"/>
        <end position="59"/>
    </location>
</feature>
<keyword evidence="1" id="KW-1133">Transmembrane helix</keyword>